<dbReference type="RefSeq" id="WP_301416735.1">
    <property type="nucleotide sequence ID" value="NZ_CP098023.1"/>
</dbReference>
<keyword evidence="2" id="KW-1185">Reference proteome</keyword>
<dbReference type="Proteomes" id="UP001321520">
    <property type="component" value="Chromosome"/>
</dbReference>
<reference evidence="1 2" key="1">
    <citation type="submission" date="2022-05" db="EMBL/GenBank/DDBJ databases">
        <title>Microbulbifer sp. nov., isolated from sponge.</title>
        <authorList>
            <person name="Gao L."/>
        </authorList>
    </citation>
    <scope>NUCLEOTIDE SEQUENCE [LARGE SCALE GENOMIC DNA]</scope>
    <source>
        <strain evidence="1 2">MI-G</strain>
    </source>
</reference>
<accession>A0ABY9EBP8</accession>
<protein>
    <recommendedName>
        <fullName evidence="3">TIR domain-containing protein</fullName>
    </recommendedName>
</protein>
<evidence type="ECO:0000313" key="1">
    <source>
        <dbReference type="EMBL" id="WKD50443.1"/>
    </source>
</evidence>
<name>A0ABY9EBP8_9GAMM</name>
<organism evidence="1 2">
    <name type="scientific">Microbulbifer spongiae</name>
    <dbReference type="NCBI Taxonomy" id="2944933"/>
    <lineage>
        <taxon>Bacteria</taxon>
        <taxon>Pseudomonadati</taxon>
        <taxon>Pseudomonadota</taxon>
        <taxon>Gammaproteobacteria</taxon>
        <taxon>Cellvibrionales</taxon>
        <taxon>Microbulbiferaceae</taxon>
        <taxon>Microbulbifer</taxon>
    </lineage>
</organism>
<sequence length="202" mass="23540">MSEYTVYTAIHTENIDALRDELNNLGWTSFLLSDFAHPLAKSDDIVNQWQDLSHQQKWLILVTKQACEITLLENITHSIDLMIHERPELWRISFNTNGNTYTLLFSDKPWGDLCAVDPNDDWQSIERANNISEDDLQMMEDVFQLKRQTFQDFLKMGRSMVWQFLEATGLPALEMFCDYSCYHPAAGEGRCMLWDEYTQLAG</sequence>
<evidence type="ECO:0000313" key="2">
    <source>
        <dbReference type="Proteomes" id="UP001321520"/>
    </source>
</evidence>
<proteinExistence type="predicted"/>
<dbReference type="EMBL" id="CP098023">
    <property type="protein sequence ID" value="WKD50443.1"/>
    <property type="molecule type" value="Genomic_DNA"/>
</dbReference>
<gene>
    <name evidence="1" type="ORF">M8T91_03125</name>
</gene>
<evidence type="ECO:0008006" key="3">
    <source>
        <dbReference type="Google" id="ProtNLM"/>
    </source>
</evidence>